<dbReference type="InterPro" id="IPR035965">
    <property type="entry name" value="PAS-like_dom_sf"/>
</dbReference>
<dbReference type="Gene3D" id="3.40.50.2300">
    <property type="match status" value="1"/>
</dbReference>
<evidence type="ECO:0000256" key="3">
    <source>
        <dbReference type="ARBA" id="ARBA00022553"/>
    </source>
</evidence>
<dbReference type="EC" id="2.7.13.3" evidence="2"/>
<evidence type="ECO:0000259" key="5">
    <source>
        <dbReference type="PROSITE" id="PS50109"/>
    </source>
</evidence>
<dbReference type="SUPFAM" id="SSF52172">
    <property type="entry name" value="CheY-like"/>
    <property type="match status" value="1"/>
</dbReference>
<dbReference type="SMART" id="SM00086">
    <property type="entry name" value="PAC"/>
    <property type="match status" value="2"/>
</dbReference>
<dbReference type="InterPro" id="IPR001789">
    <property type="entry name" value="Sig_transdc_resp-reg_receiver"/>
</dbReference>
<dbReference type="InterPro" id="IPR003594">
    <property type="entry name" value="HATPase_dom"/>
</dbReference>
<dbReference type="PRINTS" id="PR00344">
    <property type="entry name" value="BCTRLSENSOR"/>
</dbReference>
<reference evidence="8 9" key="1">
    <citation type="submission" date="2019-06" db="EMBL/GenBank/DDBJ databases">
        <title>Quisquiliibacterium sp. nov., isolated from a maize field.</title>
        <authorList>
            <person name="Lin S.-Y."/>
            <person name="Tsai C.-F."/>
            <person name="Young C.-C."/>
        </authorList>
    </citation>
    <scope>NUCLEOTIDE SEQUENCE [LARGE SCALE GENOMIC DNA]</scope>
    <source>
        <strain evidence="8 9">CC-CFT501</strain>
    </source>
</reference>
<feature type="domain" description="Histidine kinase" evidence="5">
    <location>
        <begin position="459"/>
        <end position="683"/>
    </location>
</feature>
<comment type="catalytic activity">
    <reaction evidence="1">
        <text>ATP + protein L-histidine = ADP + protein N-phospho-L-histidine.</text>
        <dbReference type="EC" id="2.7.13.3"/>
    </reaction>
</comment>
<dbReference type="Gene3D" id="3.30.565.10">
    <property type="entry name" value="Histidine kinase-like ATPase, C-terminal domain"/>
    <property type="match status" value="1"/>
</dbReference>
<dbReference type="InterPro" id="IPR005467">
    <property type="entry name" value="His_kinase_dom"/>
</dbReference>
<dbReference type="Gene3D" id="3.30.450.20">
    <property type="entry name" value="PAS domain"/>
    <property type="match status" value="2"/>
</dbReference>
<dbReference type="PROSITE" id="PS50110">
    <property type="entry name" value="RESPONSE_REGULATORY"/>
    <property type="match status" value="1"/>
</dbReference>
<dbReference type="CDD" id="cd00082">
    <property type="entry name" value="HisKA"/>
    <property type="match status" value="1"/>
</dbReference>
<dbReference type="Pfam" id="PF02518">
    <property type="entry name" value="HATPase_c"/>
    <property type="match status" value="1"/>
</dbReference>
<accession>A0A5C8P5Z8</accession>
<dbReference type="Gene3D" id="1.10.287.130">
    <property type="match status" value="1"/>
</dbReference>
<dbReference type="AlphaFoldDB" id="A0A5C8P5Z8"/>
<proteinExistence type="predicted"/>
<sequence length="831" mass="90181">MASPRNLALFENHRWEDTPLGPVDRWPAAMRATVRTVLSSGMPMATAWGPHRVQIYNDGYNAIYGDKHPAAFGAPAAECWGEIWSFLAPAIDTIFDSGNTLNFENTLLALSKHGPPEECYFDFSYSPVFDEDGRVLGFLSAAVETTARIVTARRQAVFDAIASLRPATGDVADFLGGLREALASNQDDAASAALYSVDPASGLPDRLLWSLRADDVLLAALHEAARGHRLAPDLRTPSPAAVAVASGGGPRQAGLLPVHRRDGSPVALLLLTHGPYVPWSSSHRPFCLALSERLHVALHDFEAREMQLRSLTMSLDEKQQLYQFLFDNIVDGAIYAVSTVTDDPPETVLAANRQACAMLGYDEREIVGLRREQLVFDDGGTLSAAVRRREKTGEFVGELRFRHRDGRPILVEVASRLVTTERGDIRSVTLVRDISARKALERRHLQEVRAETMSQMSAGIAHDFNNLLTVIVGGVDLMRGRFEAGTVEAQVMAAMQQAADKAASLTRELLSFTGVQNVQAHLADIAALVIETEQMLRGAIGDSIRLELRLAPDLPHCLVDPALFSTALLNLALNARDAMPEGGVVTIAADLFKPLDLEPAHSVPPAMDRPHVRLTVSDTGHGIPAELLERIFDPFFTTKQTGLGSGLGLPMVLAFARKSGGFVRVASEPGRGARFELLLPAVEAADSPPGLPRTVPGTGASGQTVLVVEDNDLVRMQAMRMLTDAGFRCIPAPDGQKALSILSTDMTIGIVFTDVMMPGMSGRRLADEVHRQRPGLPILLTTGYDGEIREQAELAGARYEVLPKPYTRGELVSAVLRQFEAARRSPPFEPR</sequence>
<dbReference type="RefSeq" id="WP_147702869.1">
    <property type="nucleotide sequence ID" value="NZ_VDUY01000001.1"/>
</dbReference>
<dbReference type="GO" id="GO:0000155">
    <property type="term" value="F:phosphorelay sensor kinase activity"/>
    <property type="evidence" value="ECO:0007669"/>
    <property type="project" value="InterPro"/>
</dbReference>
<dbReference type="InterPro" id="IPR003661">
    <property type="entry name" value="HisK_dim/P_dom"/>
</dbReference>
<dbReference type="InterPro" id="IPR036890">
    <property type="entry name" value="HATPase_C_sf"/>
</dbReference>
<dbReference type="InterPro" id="IPR000014">
    <property type="entry name" value="PAS"/>
</dbReference>
<dbReference type="InterPro" id="IPR011006">
    <property type="entry name" value="CheY-like_superfamily"/>
</dbReference>
<dbReference type="PROSITE" id="PS50113">
    <property type="entry name" value="PAC"/>
    <property type="match status" value="1"/>
</dbReference>
<name>A0A5C8P5Z8_9BURK</name>
<dbReference type="EMBL" id="VDUY01000001">
    <property type="protein sequence ID" value="TXL68733.1"/>
    <property type="molecule type" value="Genomic_DNA"/>
</dbReference>
<keyword evidence="9" id="KW-1185">Reference proteome</keyword>
<dbReference type="InterPro" id="IPR004358">
    <property type="entry name" value="Sig_transdc_His_kin-like_C"/>
</dbReference>
<dbReference type="PANTHER" id="PTHR43065:SF49">
    <property type="entry name" value="HISTIDINE KINASE"/>
    <property type="match status" value="1"/>
</dbReference>
<dbReference type="Pfam" id="PF00072">
    <property type="entry name" value="Response_reg"/>
    <property type="match status" value="1"/>
</dbReference>
<dbReference type="SMART" id="SM00387">
    <property type="entry name" value="HATPase_c"/>
    <property type="match status" value="1"/>
</dbReference>
<dbReference type="Pfam" id="PF08448">
    <property type="entry name" value="PAS_4"/>
    <property type="match status" value="1"/>
</dbReference>
<dbReference type="InterPro" id="IPR036097">
    <property type="entry name" value="HisK_dim/P_sf"/>
</dbReference>
<feature type="domain" description="PAC" evidence="7">
    <location>
        <begin position="395"/>
        <end position="446"/>
    </location>
</feature>
<evidence type="ECO:0000256" key="2">
    <source>
        <dbReference type="ARBA" id="ARBA00012438"/>
    </source>
</evidence>
<dbReference type="CDD" id="cd00130">
    <property type="entry name" value="PAS"/>
    <property type="match status" value="1"/>
</dbReference>
<dbReference type="PROSITE" id="PS50109">
    <property type="entry name" value="HIS_KIN"/>
    <property type="match status" value="1"/>
</dbReference>
<dbReference type="SMART" id="SM00388">
    <property type="entry name" value="HisKA"/>
    <property type="match status" value="1"/>
</dbReference>
<feature type="domain" description="Response regulatory" evidence="6">
    <location>
        <begin position="704"/>
        <end position="819"/>
    </location>
</feature>
<dbReference type="SMART" id="SM00448">
    <property type="entry name" value="REC"/>
    <property type="match status" value="1"/>
</dbReference>
<dbReference type="InterPro" id="IPR013656">
    <property type="entry name" value="PAS_4"/>
</dbReference>
<organism evidence="8 9">
    <name type="scientific">Zeimonas arvi</name>
    <dbReference type="NCBI Taxonomy" id="2498847"/>
    <lineage>
        <taxon>Bacteria</taxon>
        <taxon>Pseudomonadati</taxon>
        <taxon>Pseudomonadota</taxon>
        <taxon>Betaproteobacteria</taxon>
        <taxon>Burkholderiales</taxon>
        <taxon>Burkholderiaceae</taxon>
        <taxon>Zeimonas</taxon>
    </lineage>
</organism>
<dbReference type="SUPFAM" id="SSF47384">
    <property type="entry name" value="Homodimeric domain of signal transducing histidine kinase"/>
    <property type="match status" value="1"/>
</dbReference>
<keyword evidence="3 4" id="KW-0597">Phosphoprotein</keyword>
<dbReference type="Pfam" id="PF13426">
    <property type="entry name" value="PAS_9"/>
    <property type="match status" value="1"/>
</dbReference>
<dbReference type="PANTHER" id="PTHR43065">
    <property type="entry name" value="SENSOR HISTIDINE KINASE"/>
    <property type="match status" value="1"/>
</dbReference>
<dbReference type="SUPFAM" id="SSF55874">
    <property type="entry name" value="ATPase domain of HSP90 chaperone/DNA topoisomerase II/histidine kinase"/>
    <property type="match status" value="1"/>
</dbReference>
<gene>
    <name evidence="8" type="ORF">FHP08_03380</name>
</gene>
<feature type="modified residue" description="4-aspartylphosphate" evidence="4">
    <location>
        <position position="754"/>
    </location>
</feature>
<dbReference type="Proteomes" id="UP000321548">
    <property type="component" value="Unassembled WGS sequence"/>
</dbReference>
<dbReference type="InterPro" id="IPR001610">
    <property type="entry name" value="PAC"/>
</dbReference>
<evidence type="ECO:0000256" key="1">
    <source>
        <dbReference type="ARBA" id="ARBA00000085"/>
    </source>
</evidence>
<dbReference type="NCBIfam" id="TIGR00229">
    <property type="entry name" value="sensory_box"/>
    <property type="match status" value="1"/>
</dbReference>
<evidence type="ECO:0000256" key="4">
    <source>
        <dbReference type="PROSITE-ProRule" id="PRU00169"/>
    </source>
</evidence>
<protein>
    <recommendedName>
        <fullName evidence="2">histidine kinase</fullName>
        <ecNumber evidence="2">2.7.13.3</ecNumber>
    </recommendedName>
</protein>
<evidence type="ECO:0000313" key="8">
    <source>
        <dbReference type="EMBL" id="TXL68733.1"/>
    </source>
</evidence>
<dbReference type="OrthoDB" id="5389366at2"/>
<comment type="caution">
    <text evidence="8">The sequence shown here is derived from an EMBL/GenBank/DDBJ whole genome shotgun (WGS) entry which is preliminary data.</text>
</comment>
<evidence type="ECO:0000259" key="6">
    <source>
        <dbReference type="PROSITE" id="PS50110"/>
    </source>
</evidence>
<dbReference type="SUPFAM" id="SSF55785">
    <property type="entry name" value="PYP-like sensor domain (PAS domain)"/>
    <property type="match status" value="2"/>
</dbReference>
<evidence type="ECO:0000313" key="9">
    <source>
        <dbReference type="Proteomes" id="UP000321548"/>
    </source>
</evidence>
<evidence type="ECO:0000259" key="7">
    <source>
        <dbReference type="PROSITE" id="PS50113"/>
    </source>
</evidence>
<dbReference type="InterPro" id="IPR000700">
    <property type="entry name" value="PAS-assoc_C"/>
</dbReference>